<dbReference type="Gene3D" id="3.40.33.10">
    <property type="entry name" value="CAP"/>
    <property type="match status" value="1"/>
</dbReference>
<dbReference type="InterPro" id="IPR035940">
    <property type="entry name" value="CAP_sf"/>
</dbReference>
<evidence type="ECO:0000313" key="2">
    <source>
        <dbReference type="EMBL" id="KAK4176056.1"/>
    </source>
</evidence>
<reference evidence="2" key="2">
    <citation type="submission" date="2023-05" db="EMBL/GenBank/DDBJ databases">
        <authorList>
            <consortium name="Lawrence Berkeley National Laboratory"/>
            <person name="Steindorff A."/>
            <person name="Hensen N."/>
            <person name="Bonometti L."/>
            <person name="Westerberg I."/>
            <person name="Brannstrom I.O."/>
            <person name="Guillou S."/>
            <person name="Cros-Aarteil S."/>
            <person name="Calhoun S."/>
            <person name="Haridas S."/>
            <person name="Kuo A."/>
            <person name="Mondo S."/>
            <person name="Pangilinan J."/>
            <person name="Riley R."/>
            <person name="Labutti K."/>
            <person name="Andreopoulos B."/>
            <person name="Lipzen A."/>
            <person name="Chen C."/>
            <person name="Yanf M."/>
            <person name="Daum C."/>
            <person name="Ng V."/>
            <person name="Clum A."/>
            <person name="Ohm R."/>
            <person name="Martin F."/>
            <person name="Silar P."/>
            <person name="Natvig D."/>
            <person name="Lalanne C."/>
            <person name="Gautier V."/>
            <person name="Ament-Velasquez S.L."/>
            <person name="Kruys A."/>
            <person name="Hutchinson M.I."/>
            <person name="Powell A.J."/>
            <person name="Barry K."/>
            <person name="Miller A.N."/>
            <person name="Grigoriev I.V."/>
            <person name="Debuchy R."/>
            <person name="Gladieux P."/>
            <person name="Thoren M.H."/>
            <person name="Johannesson H."/>
        </authorList>
    </citation>
    <scope>NUCLEOTIDE SEQUENCE</scope>
    <source>
        <strain evidence="2">CBS 892.96</strain>
    </source>
</reference>
<gene>
    <name evidence="2" type="ORF">QBC36DRAFT_387756</name>
</gene>
<evidence type="ECO:0000313" key="3">
    <source>
        <dbReference type="Proteomes" id="UP001302321"/>
    </source>
</evidence>
<dbReference type="AlphaFoldDB" id="A0AAN6W7Y9"/>
<dbReference type="Proteomes" id="UP001302321">
    <property type="component" value="Unassembled WGS sequence"/>
</dbReference>
<comment type="caution">
    <text evidence="2">The sequence shown here is derived from an EMBL/GenBank/DDBJ whole genome shotgun (WGS) entry which is preliminary data.</text>
</comment>
<dbReference type="Pfam" id="PF00188">
    <property type="entry name" value="CAP"/>
    <property type="match status" value="1"/>
</dbReference>
<protein>
    <submittedName>
        <fullName evidence="2">CAP domain-containing protein</fullName>
    </submittedName>
</protein>
<dbReference type="SUPFAM" id="SSF55797">
    <property type="entry name" value="PR-1-like"/>
    <property type="match status" value="1"/>
</dbReference>
<dbReference type="SMART" id="SM00198">
    <property type="entry name" value="SCP"/>
    <property type="match status" value="1"/>
</dbReference>
<dbReference type="InterPro" id="IPR014044">
    <property type="entry name" value="CAP_dom"/>
</dbReference>
<keyword evidence="3" id="KW-1185">Reference proteome</keyword>
<dbReference type="EMBL" id="MU866210">
    <property type="protein sequence ID" value="KAK4176056.1"/>
    <property type="molecule type" value="Genomic_DNA"/>
</dbReference>
<reference evidence="2" key="1">
    <citation type="journal article" date="2023" name="Mol. Phylogenet. Evol.">
        <title>Genome-scale phylogeny and comparative genomics of the fungal order Sordariales.</title>
        <authorList>
            <person name="Hensen N."/>
            <person name="Bonometti L."/>
            <person name="Westerberg I."/>
            <person name="Brannstrom I.O."/>
            <person name="Guillou S."/>
            <person name="Cros-Aarteil S."/>
            <person name="Calhoun S."/>
            <person name="Haridas S."/>
            <person name="Kuo A."/>
            <person name="Mondo S."/>
            <person name="Pangilinan J."/>
            <person name="Riley R."/>
            <person name="LaButti K."/>
            <person name="Andreopoulos B."/>
            <person name="Lipzen A."/>
            <person name="Chen C."/>
            <person name="Yan M."/>
            <person name="Daum C."/>
            <person name="Ng V."/>
            <person name="Clum A."/>
            <person name="Steindorff A."/>
            <person name="Ohm R.A."/>
            <person name="Martin F."/>
            <person name="Silar P."/>
            <person name="Natvig D.O."/>
            <person name="Lalanne C."/>
            <person name="Gautier V."/>
            <person name="Ament-Velasquez S.L."/>
            <person name="Kruys A."/>
            <person name="Hutchinson M.I."/>
            <person name="Powell A.J."/>
            <person name="Barry K."/>
            <person name="Miller A.N."/>
            <person name="Grigoriev I.V."/>
            <person name="Debuchy R."/>
            <person name="Gladieux P."/>
            <person name="Hiltunen Thoren M."/>
            <person name="Johannesson H."/>
        </authorList>
    </citation>
    <scope>NUCLEOTIDE SEQUENCE</scope>
    <source>
        <strain evidence="2">CBS 892.96</strain>
    </source>
</reference>
<evidence type="ECO:0000259" key="1">
    <source>
        <dbReference type="SMART" id="SM00198"/>
    </source>
</evidence>
<name>A0AAN6W7Y9_9PEZI</name>
<dbReference type="PANTHER" id="PTHR10334">
    <property type="entry name" value="CYSTEINE-RICH SECRETORY PROTEIN-RELATED"/>
    <property type="match status" value="1"/>
</dbReference>
<accession>A0AAN6W7Y9</accession>
<feature type="domain" description="SCP" evidence="1">
    <location>
        <begin position="27"/>
        <end position="141"/>
    </location>
</feature>
<sequence>MGSVMRYDDDVATAATSSPKTRTVTPDVLTAFRLHNATRRSKNVPPLFYDKYLEASAHQWAKYLAKNVGENLYWASGGGFAKELWLGEGMWYSGQRVGGPVEGVIGHNTQCRWSRTARVGMAVVGDGREVGGYEPQRNFVGQKSY</sequence>
<proteinExistence type="predicted"/>
<organism evidence="2 3">
    <name type="scientific">Triangularia setosa</name>
    <dbReference type="NCBI Taxonomy" id="2587417"/>
    <lineage>
        <taxon>Eukaryota</taxon>
        <taxon>Fungi</taxon>
        <taxon>Dikarya</taxon>
        <taxon>Ascomycota</taxon>
        <taxon>Pezizomycotina</taxon>
        <taxon>Sordariomycetes</taxon>
        <taxon>Sordariomycetidae</taxon>
        <taxon>Sordariales</taxon>
        <taxon>Podosporaceae</taxon>
        <taxon>Triangularia</taxon>
    </lineage>
</organism>
<dbReference type="InterPro" id="IPR001283">
    <property type="entry name" value="CRISP-related"/>
</dbReference>